<reference evidence="2" key="2">
    <citation type="submission" date="2025-08" db="UniProtKB">
        <authorList>
            <consortium name="Ensembl"/>
        </authorList>
    </citation>
    <scope>IDENTIFICATION</scope>
</reference>
<feature type="chain" id="PRO_5034311194" description="Superoxide dismutase copper/zinc binding domain-containing protein" evidence="1">
    <location>
        <begin position="16"/>
        <end position="151"/>
    </location>
</feature>
<dbReference type="PANTHER" id="PTHR20910:SF1">
    <property type="entry name" value="SUPEROXIDE DISMUTASE COPPER_ZINC BINDING DOMAIN-CONTAINING PROTEIN"/>
    <property type="match status" value="1"/>
</dbReference>
<dbReference type="GO" id="GO:0046872">
    <property type="term" value="F:metal ion binding"/>
    <property type="evidence" value="ECO:0007669"/>
    <property type="project" value="InterPro"/>
</dbReference>
<reference evidence="2" key="3">
    <citation type="submission" date="2025-09" db="UniProtKB">
        <authorList>
            <consortium name="Ensembl"/>
        </authorList>
    </citation>
    <scope>IDENTIFICATION</scope>
</reference>
<evidence type="ECO:0000256" key="1">
    <source>
        <dbReference type="SAM" id="SignalP"/>
    </source>
</evidence>
<dbReference type="Proteomes" id="UP000694620">
    <property type="component" value="Chromosome 2"/>
</dbReference>
<organism evidence="2 3">
    <name type="scientific">Erpetoichthys calabaricus</name>
    <name type="common">Rope fish</name>
    <name type="synonym">Calamoichthys calabaricus</name>
    <dbReference type="NCBI Taxonomy" id="27687"/>
    <lineage>
        <taxon>Eukaryota</taxon>
        <taxon>Metazoa</taxon>
        <taxon>Chordata</taxon>
        <taxon>Craniata</taxon>
        <taxon>Vertebrata</taxon>
        <taxon>Euteleostomi</taxon>
        <taxon>Actinopterygii</taxon>
        <taxon>Polypteriformes</taxon>
        <taxon>Polypteridae</taxon>
        <taxon>Erpetoichthys</taxon>
    </lineage>
</organism>
<evidence type="ECO:0008006" key="4">
    <source>
        <dbReference type="Google" id="ProtNLM"/>
    </source>
</evidence>
<dbReference type="GeneTree" id="ENSGT01030000239910"/>
<dbReference type="InterPro" id="IPR036423">
    <property type="entry name" value="SOD-like_Cu/Zn_dom_sf"/>
</dbReference>
<keyword evidence="1" id="KW-0732">Signal</keyword>
<name>A0A8C4S5H4_ERPCA</name>
<dbReference type="PANTHER" id="PTHR20910">
    <property type="entry name" value="AGAP001623-PA"/>
    <property type="match status" value="1"/>
</dbReference>
<keyword evidence="3" id="KW-1185">Reference proteome</keyword>
<dbReference type="InterPro" id="IPR053257">
    <property type="entry name" value="Cu-only_SOD"/>
</dbReference>
<protein>
    <recommendedName>
        <fullName evidence="4">Superoxide dismutase copper/zinc binding domain-containing protein</fullName>
    </recommendedName>
</protein>
<dbReference type="GO" id="GO:0006801">
    <property type="term" value="P:superoxide metabolic process"/>
    <property type="evidence" value="ECO:0007669"/>
    <property type="project" value="InterPro"/>
</dbReference>
<sequence length="151" mass="16503">MIITAVALLRGPVIGTVIFSQLKSNPYSDMSIFMEVSTSNDTASKDHGWHVHDANSNYSLSCQPDCPFACEVGKVQNKNFFTDTTSSLAGITSVLGRSLVIHGADRNPDRIACANITNTNVIIRQKCQNVGVFPAINPRWLFLSVHINAEH</sequence>
<dbReference type="Ensembl" id="ENSECRT00000009857.1">
    <property type="protein sequence ID" value="ENSECRP00000009693.1"/>
    <property type="gene ID" value="ENSECRG00000006471.1"/>
</dbReference>
<dbReference type="SUPFAM" id="SSF49329">
    <property type="entry name" value="Cu,Zn superoxide dismutase-like"/>
    <property type="match status" value="1"/>
</dbReference>
<dbReference type="AlphaFoldDB" id="A0A8C4S5H4"/>
<evidence type="ECO:0000313" key="2">
    <source>
        <dbReference type="Ensembl" id="ENSECRP00000009693.1"/>
    </source>
</evidence>
<proteinExistence type="predicted"/>
<reference evidence="2" key="1">
    <citation type="submission" date="2021-06" db="EMBL/GenBank/DDBJ databases">
        <authorList>
            <consortium name="Wellcome Sanger Institute Data Sharing"/>
        </authorList>
    </citation>
    <scope>NUCLEOTIDE SEQUENCE [LARGE SCALE GENOMIC DNA]</scope>
</reference>
<evidence type="ECO:0000313" key="3">
    <source>
        <dbReference type="Proteomes" id="UP000694620"/>
    </source>
</evidence>
<accession>A0A8C4S5H4</accession>
<feature type="signal peptide" evidence="1">
    <location>
        <begin position="1"/>
        <end position="15"/>
    </location>
</feature>
<dbReference type="Gene3D" id="2.60.40.200">
    <property type="entry name" value="Superoxide dismutase, copper/zinc binding domain"/>
    <property type="match status" value="2"/>
</dbReference>